<accession>A0ABD0UE30</accession>
<dbReference type="Proteomes" id="UP001552299">
    <property type="component" value="Unassembled WGS sequence"/>
</dbReference>
<evidence type="ECO:0000313" key="1">
    <source>
        <dbReference type="EMBL" id="KAL0910929.1"/>
    </source>
</evidence>
<evidence type="ECO:0000313" key="2">
    <source>
        <dbReference type="Proteomes" id="UP001552299"/>
    </source>
</evidence>
<proteinExistence type="predicted"/>
<gene>
    <name evidence="1" type="ORF">M5K25_019025</name>
</gene>
<comment type="caution">
    <text evidence="1">The sequence shown here is derived from an EMBL/GenBank/DDBJ whole genome shotgun (WGS) entry which is preliminary data.</text>
</comment>
<dbReference type="AlphaFoldDB" id="A0ABD0UE30"/>
<dbReference type="EMBL" id="JANQDX010000015">
    <property type="protein sequence ID" value="KAL0910929.1"/>
    <property type="molecule type" value="Genomic_DNA"/>
</dbReference>
<reference evidence="1 2" key="1">
    <citation type="journal article" date="2024" name="Plant Biotechnol. J.">
        <title>Dendrobium thyrsiflorum genome and its molecular insights into genes involved in important horticultural traits.</title>
        <authorList>
            <person name="Chen B."/>
            <person name="Wang J.Y."/>
            <person name="Zheng P.J."/>
            <person name="Li K.L."/>
            <person name="Liang Y.M."/>
            <person name="Chen X.F."/>
            <person name="Zhang C."/>
            <person name="Zhao X."/>
            <person name="He X."/>
            <person name="Zhang G.Q."/>
            <person name="Liu Z.J."/>
            <person name="Xu Q."/>
        </authorList>
    </citation>
    <scope>NUCLEOTIDE SEQUENCE [LARGE SCALE GENOMIC DNA]</scope>
    <source>
        <strain evidence="1">GZMU011</strain>
    </source>
</reference>
<organism evidence="1 2">
    <name type="scientific">Dendrobium thyrsiflorum</name>
    <name type="common">Pinecone-like raceme dendrobium</name>
    <name type="synonym">Orchid</name>
    <dbReference type="NCBI Taxonomy" id="117978"/>
    <lineage>
        <taxon>Eukaryota</taxon>
        <taxon>Viridiplantae</taxon>
        <taxon>Streptophyta</taxon>
        <taxon>Embryophyta</taxon>
        <taxon>Tracheophyta</taxon>
        <taxon>Spermatophyta</taxon>
        <taxon>Magnoliopsida</taxon>
        <taxon>Liliopsida</taxon>
        <taxon>Asparagales</taxon>
        <taxon>Orchidaceae</taxon>
        <taxon>Epidendroideae</taxon>
        <taxon>Malaxideae</taxon>
        <taxon>Dendrobiinae</taxon>
        <taxon>Dendrobium</taxon>
    </lineage>
</organism>
<keyword evidence="2" id="KW-1185">Reference proteome</keyword>
<name>A0ABD0UE30_DENTH</name>
<sequence length="77" mass="8767">MERLNLRLYLALYLALPFHFEDPFKLLLVFTSSVSSHPSRLSSSLSPNIHFASLPFPKIHFRHQNEPAAAIFSEISA</sequence>
<protein>
    <submittedName>
        <fullName evidence="1">Uncharacterized protein</fullName>
    </submittedName>
</protein>